<feature type="region of interest" description="Disordered" evidence="1">
    <location>
        <begin position="214"/>
        <end position="235"/>
    </location>
</feature>
<dbReference type="EnsemblProtists" id="PYU1_T014279">
    <property type="protein sequence ID" value="PYU1_T014279"/>
    <property type="gene ID" value="PYU1_G014249"/>
</dbReference>
<feature type="region of interest" description="Disordered" evidence="1">
    <location>
        <begin position="121"/>
        <end position="197"/>
    </location>
</feature>
<dbReference type="InParanoid" id="K3XAN0"/>
<feature type="compositionally biased region" description="Basic and acidic residues" evidence="1">
    <location>
        <begin position="140"/>
        <end position="151"/>
    </location>
</feature>
<dbReference type="HOGENOM" id="CLU_1182221_0_0_1"/>
<feature type="compositionally biased region" description="Low complexity" evidence="1">
    <location>
        <begin position="126"/>
        <end position="139"/>
    </location>
</feature>
<evidence type="ECO:0000313" key="3">
    <source>
        <dbReference type="Proteomes" id="UP000019132"/>
    </source>
</evidence>
<organism evidence="2 3">
    <name type="scientific">Globisporangium ultimum (strain ATCC 200006 / CBS 805.95 / DAOM BR144)</name>
    <name type="common">Pythium ultimum</name>
    <dbReference type="NCBI Taxonomy" id="431595"/>
    <lineage>
        <taxon>Eukaryota</taxon>
        <taxon>Sar</taxon>
        <taxon>Stramenopiles</taxon>
        <taxon>Oomycota</taxon>
        <taxon>Peronosporomycetes</taxon>
        <taxon>Pythiales</taxon>
        <taxon>Pythiaceae</taxon>
        <taxon>Globisporangium</taxon>
    </lineage>
</organism>
<feature type="region of interest" description="Disordered" evidence="1">
    <location>
        <begin position="46"/>
        <end position="102"/>
    </location>
</feature>
<reference evidence="3" key="1">
    <citation type="journal article" date="2010" name="Genome Biol.">
        <title>Genome sequence of the necrotrophic plant pathogen Pythium ultimum reveals original pathogenicity mechanisms and effector repertoire.</title>
        <authorList>
            <person name="Levesque C.A."/>
            <person name="Brouwer H."/>
            <person name="Cano L."/>
            <person name="Hamilton J.P."/>
            <person name="Holt C."/>
            <person name="Huitema E."/>
            <person name="Raffaele S."/>
            <person name="Robideau G.P."/>
            <person name="Thines M."/>
            <person name="Win J."/>
            <person name="Zerillo M.M."/>
            <person name="Beakes G.W."/>
            <person name="Boore J.L."/>
            <person name="Busam D."/>
            <person name="Dumas B."/>
            <person name="Ferriera S."/>
            <person name="Fuerstenberg S.I."/>
            <person name="Gachon C.M."/>
            <person name="Gaulin E."/>
            <person name="Govers F."/>
            <person name="Grenville-Briggs L."/>
            <person name="Horner N."/>
            <person name="Hostetler J."/>
            <person name="Jiang R.H."/>
            <person name="Johnson J."/>
            <person name="Krajaejun T."/>
            <person name="Lin H."/>
            <person name="Meijer H.J."/>
            <person name="Moore B."/>
            <person name="Morris P."/>
            <person name="Phuntmart V."/>
            <person name="Puiu D."/>
            <person name="Shetty J."/>
            <person name="Stajich J.E."/>
            <person name="Tripathy S."/>
            <person name="Wawra S."/>
            <person name="van West P."/>
            <person name="Whitty B.R."/>
            <person name="Coutinho P.M."/>
            <person name="Henrissat B."/>
            <person name="Martin F."/>
            <person name="Thomas P.D."/>
            <person name="Tyler B.M."/>
            <person name="De Vries R.P."/>
            <person name="Kamoun S."/>
            <person name="Yandell M."/>
            <person name="Tisserat N."/>
            <person name="Buell C.R."/>
        </authorList>
    </citation>
    <scope>NUCLEOTIDE SEQUENCE</scope>
    <source>
        <strain evidence="3">DAOM:BR144</strain>
    </source>
</reference>
<feature type="compositionally biased region" description="Basic and acidic residues" evidence="1">
    <location>
        <begin position="181"/>
        <end position="196"/>
    </location>
</feature>
<feature type="compositionally biased region" description="Polar residues" evidence="1">
    <location>
        <begin position="74"/>
        <end position="93"/>
    </location>
</feature>
<keyword evidence="3" id="KW-1185">Reference proteome</keyword>
<sequence>MQENKADGVANQLDPEVVVEYLSLLLHQQQLRLGEATEAEEIKAKAEAKSKKTQAKFDKMRKAQLAGGSKASENEGSADTPGSSKGNNETATPGSKAEAAQRSKVIARAKAIIAAQLVLKADTQISTGDGSNSSTNSSDFDTRTPADEPKAEMPPNVASQGDDEDVVMGGEVTGSPTSSKRNKEHEDAPFESEQARLSESGELDATMGLSQRFPVANQWNHQQKRLSNTSQEMKK</sequence>
<name>K3XAN0_GLOUD</name>
<dbReference type="VEuPathDB" id="FungiDB:PYU1_G014249"/>
<evidence type="ECO:0000256" key="1">
    <source>
        <dbReference type="SAM" id="MobiDB-lite"/>
    </source>
</evidence>
<reference evidence="3" key="2">
    <citation type="submission" date="2010-04" db="EMBL/GenBank/DDBJ databases">
        <authorList>
            <person name="Buell R."/>
            <person name="Hamilton J."/>
            <person name="Hostetler J."/>
        </authorList>
    </citation>
    <scope>NUCLEOTIDE SEQUENCE [LARGE SCALE GENOMIC DNA]</scope>
    <source>
        <strain evidence="3">DAOM:BR144</strain>
    </source>
</reference>
<dbReference type="Proteomes" id="UP000019132">
    <property type="component" value="Unassembled WGS sequence"/>
</dbReference>
<dbReference type="EMBL" id="GL376600">
    <property type="status" value="NOT_ANNOTATED_CDS"/>
    <property type="molecule type" value="Genomic_DNA"/>
</dbReference>
<accession>K3XAN0</accession>
<feature type="compositionally biased region" description="Basic and acidic residues" evidence="1">
    <location>
        <begin position="46"/>
        <end position="61"/>
    </location>
</feature>
<evidence type="ECO:0000313" key="2">
    <source>
        <dbReference type="EnsemblProtists" id="PYU1_T014279"/>
    </source>
</evidence>
<dbReference type="AlphaFoldDB" id="K3XAN0"/>
<protein>
    <submittedName>
        <fullName evidence="2">Uncharacterized protein</fullName>
    </submittedName>
</protein>
<feature type="compositionally biased region" description="Polar residues" evidence="1">
    <location>
        <begin position="217"/>
        <end position="235"/>
    </location>
</feature>
<proteinExistence type="predicted"/>
<reference evidence="2" key="3">
    <citation type="submission" date="2015-02" db="UniProtKB">
        <authorList>
            <consortium name="EnsemblProtists"/>
        </authorList>
    </citation>
    <scope>IDENTIFICATION</scope>
    <source>
        <strain evidence="2">DAOM BR144</strain>
    </source>
</reference>